<name>A0ABS4EWR7_9CLOT</name>
<evidence type="ECO:0000313" key="1">
    <source>
        <dbReference type="EMBL" id="MBP1888451.1"/>
    </source>
</evidence>
<dbReference type="EMBL" id="JAGGJZ010000001">
    <property type="protein sequence ID" value="MBP1888451.1"/>
    <property type="molecule type" value="Genomic_DNA"/>
</dbReference>
<dbReference type="RefSeq" id="WP_209795193.1">
    <property type="nucleotide sequence ID" value="NZ_JAGGJZ010000001.1"/>
</dbReference>
<reference evidence="1 2" key="1">
    <citation type="submission" date="2021-03" db="EMBL/GenBank/DDBJ databases">
        <title>Genomic Encyclopedia of Type Strains, Phase IV (KMG-IV): sequencing the most valuable type-strain genomes for metagenomic binning, comparative biology and taxonomic classification.</title>
        <authorList>
            <person name="Goeker M."/>
        </authorList>
    </citation>
    <scope>NUCLEOTIDE SEQUENCE [LARGE SCALE GENOMIC DNA]</scope>
    <source>
        <strain evidence="1 2">DSM 3984</strain>
    </source>
</reference>
<gene>
    <name evidence="1" type="ORF">J2Z53_000030</name>
</gene>
<protein>
    <submittedName>
        <fullName evidence="1">Uncharacterized protein</fullName>
    </submittedName>
</protein>
<evidence type="ECO:0000313" key="2">
    <source>
        <dbReference type="Proteomes" id="UP000783390"/>
    </source>
</evidence>
<keyword evidence="2" id="KW-1185">Reference proteome</keyword>
<dbReference type="Proteomes" id="UP000783390">
    <property type="component" value="Unassembled WGS sequence"/>
</dbReference>
<comment type="caution">
    <text evidence="1">The sequence shown here is derived from an EMBL/GenBank/DDBJ whole genome shotgun (WGS) entry which is preliminary data.</text>
</comment>
<proteinExistence type="predicted"/>
<accession>A0ABS4EWR7</accession>
<sequence>MIKIRIDKNNLGEPIFKIKVNEDKIKENRLLYRGILGGKKISGLYNYQIPMKYFVPIYNNLNKDNITLDTRSILSFLEFSDEIEDTYYYSVIATPKYMRKWREERCQNIYKITIDKETKELEKRIAFKKIDVSI</sequence>
<organism evidence="1 2">
    <name type="scientific">Clostridium moniliforme</name>
    <dbReference type="NCBI Taxonomy" id="39489"/>
    <lineage>
        <taxon>Bacteria</taxon>
        <taxon>Bacillati</taxon>
        <taxon>Bacillota</taxon>
        <taxon>Clostridia</taxon>
        <taxon>Eubacteriales</taxon>
        <taxon>Clostridiaceae</taxon>
        <taxon>Clostridium</taxon>
    </lineage>
</organism>